<dbReference type="InterPro" id="IPR031315">
    <property type="entry name" value="LNS2/PITP"/>
</dbReference>
<name>U6LI39_9EIME</name>
<feature type="region of interest" description="Disordered" evidence="5">
    <location>
        <begin position="1095"/>
        <end position="1123"/>
    </location>
</feature>
<accession>U6LI39</accession>
<feature type="compositionally biased region" description="Polar residues" evidence="5">
    <location>
        <begin position="863"/>
        <end position="879"/>
    </location>
</feature>
<dbReference type="SUPFAM" id="SSF56784">
    <property type="entry name" value="HAD-like"/>
    <property type="match status" value="1"/>
</dbReference>
<dbReference type="Pfam" id="PF08235">
    <property type="entry name" value="LNS2"/>
    <property type="match status" value="1"/>
</dbReference>
<feature type="domain" description="LNS2/PITP" evidence="6">
    <location>
        <begin position="457"/>
        <end position="614"/>
    </location>
</feature>
<sequence length="1332" mass="139871">MWGRIVSSVSNALDFNQATLSGCIDIICVRNPHTGELHSTPFHVRFGKAKLLRSREKIVSVAVNNKPTALVMKLGAAGEAYFMQEVEDSTGVAEEDLASPLSSPVHSPRRACCLPTDASLPSVPQDSNSLPPSHPVQGATLSTAASAVLADTRRPGETQTGSELARGANESSPPSAADGSIPKAAPAASTATQDASSTWRSAWGTAARYEGSTALMEGSPSGSLPEAEGTLGRQPEEGRAAVQFSLCGHVLFGTADEAQHDADVFEANLVTWETLDENPSLWYHPSLVACFERTPPYYPAKVALPLLASWLLFNRPLSLDSVKRLMTADITYTDREGAGWAPWQTDGLGSSSGVLRPRPEPLSSAEFSQNSPKRDQLQGATFSSGVNSDSESPAFAANREASTGKRLRRSLRPTPQQLESLDLKPGANSVCFTVSSSLQGEKSVCGTIYLWPTDIKIVVSDVDGTITRSDVLGQLMPIVGRDWSHTGVAELFTKIKRSGYLILYLTARAIGQADATRDYLFGLTQRERDKLPDGPLILSPDRLFPSFRREVIDRKPYIFKIAALRDIRSLFPANRNPFYAGFGNRESDHRAYIHVGIPEAKIFIIDTAGVIHHISNSTYARTYETMSEIADHMFPPLKNSPVSRGQPGQELEEREEEEFNAFNYWSVAFEPHIEYGESDGGISDEEEDSSVPVTSVTGVAVLPESQSPQAMPGMQPPALQKSGKRTLALNYYFGLDQAEGSRSSLPATHAATAVASLGTASAAGDSSGSSDSSEDPFDRLSSSSSNSSSSISSSSSSTSSSSSSTSSSSSSSSSSSDFREPQLEICTSVGIAATQQHLAKPADSIRRSASEGAELASLDISKGESSSPEKQQQRPSTANAPGRLSLPSVVSISSFRLGPLGFRRVKNVAADASAMQDVTASATPSANPAAVDAAGSGIHAAIKGHQQTTMHLKGQLPVDAFSLSSPQAKGTSTAVAEESGNVLQPFRHCFSASGVLGLHGGEAEGPRAAMETESRRSEAPSAPAGEVLLSGSPEQYIRVEATRLSGDSCRSPSKELPSAASSGRGGVSPCENRRSRSEDAISAYSPLRAGVGAAVSSGVQHEEGGASSPAAAASHADSSSFRGKLAPTHFTSARFEAGSQHGRIGAPGSSAARLWLPRSTGEMHVCSSTSAMLMALAQETPERFRPQSPKADISRSSFSAAFAAAGAAAKAGEIAARAAAGIRAPTAGAAEGLGSYSSFESTDPITSRCDSFASAASRSRNDDEAHVQSPGPHQRQQQEADGTAGDCQHAGNRSPGTSDVPRTASYESPLTGSPKEADAASASPSSDRPNVS</sequence>
<feature type="region of interest" description="Disordered" evidence="5">
    <location>
        <begin position="839"/>
        <end position="884"/>
    </location>
</feature>
<evidence type="ECO:0000313" key="7">
    <source>
        <dbReference type="EMBL" id="CDJ50032.1"/>
    </source>
</evidence>
<dbReference type="PANTHER" id="PTHR12181:SF12">
    <property type="entry name" value="PHOSPHATIDATE PHOSPHATASE"/>
    <property type="match status" value="1"/>
</dbReference>
<feature type="region of interest" description="Disordered" evidence="5">
    <location>
        <begin position="760"/>
        <end position="819"/>
    </location>
</feature>
<feature type="region of interest" description="Disordered" evidence="5">
    <location>
        <begin position="1001"/>
        <end position="1078"/>
    </location>
</feature>
<comment type="similarity">
    <text evidence="2">Belongs to the lipin family.</text>
</comment>
<dbReference type="PANTHER" id="PTHR12181">
    <property type="entry name" value="LIPIN"/>
    <property type="match status" value="1"/>
</dbReference>
<feature type="compositionally biased region" description="Low complexity" evidence="5">
    <location>
        <begin position="1106"/>
        <end position="1120"/>
    </location>
</feature>
<feature type="region of interest" description="Disordered" evidence="5">
    <location>
        <begin position="214"/>
        <end position="235"/>
    </location>
</feature>
<gene>
    <name evidence="7" type="ORF">EBH_0074900</name>
</gene>
<dbReference type="InterPro" id="IPR031703">
    <property type="entry name" value="Lipin_mid"/>
</dbReference>
<evidence type="ECO:0000313" key="8">
    <source>
        <dbReference type="Proteomes" id="UP000030750"/>
    </source>
</evidence>
<dbReference type="InterPro" id="IPR036412">
    <property type="entry name" value="HAD-like_sf"/>
</dbReference>
<evidence type="ECO:0000256" key="5">
    <source>
        <dbReference type="SAM" id="MobiDB-lite"/>
    </source>
</evidence>
<feature type="compositionally biased region" description="Basic and acidic residues" evidence="5">
    <location>
        <begin position="1001"/>
        <end position="1018"/>
    </location>
</feature>
<evidence type="ECO:0000259" key="6">
    <source>
        <dbReference type="SMART" id="SM00775"/>
    </source>
</evidence>
<evidence type="ECO:0000256" key="4">
    <source>
        <dbReference type="ARBA" id="ARBA00022801"/>
    </source>
</evidence>
<evidence type="ECO:0000256" key="2">
    <source>
        <dbReference type="ARBA" id="ARBA00005476"/>
    </source>
</evidence>
<feature type="compositionally biased region" description="Low complexity" evidence="5">
    <location>
        <begin position="1319"/>
        <end position="1332"/>
    </location>
</feature>
<dbReference type="GO" id="GO:0008195">
    <property type="term" value="F:phosphatidate phosphatase activity"/>
    <property type="evidence" value="ECO:0007669"/>
    <property type="project" value="UniProtKB-EC"/>
</dbReference>
<dbReference type="OrthoDB" id="4567at2759"/>
<feature type="compositionally biased region" description="Low complexity" evidence="5">
    <location>
        <begin position="781"/>
        <end position="816"/>
    </location>
</feature>
<reference evidence="7" key="1">
    <citation type="submission" date="2013-10" db="EMBL/GenBank/DDBJ databases">
        <title>Genomic analysis of the causative agents of coccidiosis in chickens.</title>
        <authorList>
            <person name="Reid A.J."/>
            <person name="Blake D."/>
            <person name="Billington K."/>
            <person name="Browne H."/>
            <person name="Dunn M."/>
            <person name="Hung S."/>
            <person name="Kawahara F."/>
            <person name="Miranda-Saavedra D."/>
            <person name="Mourier T."/>
            <person name="Nagra H."/>
            <person name="Otto T.D."/>
            <person name="Rawlings N."/>
            <person name="Sanchez A."/>
            <person name="Sanders M."/>
            <person name="Subramaniam C."/>
            <person name="Tay Y."/>
            <person name="Dear P."/>
            <person name="Doerig C."/>
            <person name="Gruber A."/>
            <person name="Parkinson J."/>
            <person name="Shirley M."/>
            <person name="Wan K.L."/>
            <person name="Berriman M."/>
            <person name="Tomley F."/>
            <person name="Pain A."/>
        </authorList>
    </citation>
    <scope>NUCLEOTIDE SEQUENCE [LARGE SCALE GENOMIC DNA]</scope>
    <source>
        <strain evidence="7">Houghton</strain>
    </source>
</reference>
<evidence type="ECO:0000256" key="1">
    <source>
        <dbReference type="ARBA" id="ARBA00001946"/>
    </source>
</evidence>
<keyword evidence="8" id="KW-1185">Reference proteome</keyword>
<proteinExistence type="inferred from homology"/>
<dbReference type="InterPro" id="IPR026058">
    <property type="entry name" value="LIPIN"/>
</dbReference>
<dbReference type="Pfam" id="PF16876">
    <property type="entry name" value="Lipin_mid"/>
    <property type="match status" value="1"/>
</dbReference>
<dbReference type="SMART" id="SM00775">
    <property type="entry name" value="LNS2"/>
    <property type="match status" value="1"/>
</dbReference>
<protein>
    <recommendedName>
        <fullName evidence="3">phosphatidate phosphatase</fullName>
        <ecNumber evidence="3">3.1.3.4</ecNumber>
    </recommendedName>
</protein>
<feature type="region of interest" description="Disordered" evidence="5">
    <location>
        <begin position="150"/>
        <end position="199"/>
    </location>
</feature>
<feature type="compositionally biased region" description="Low complexity" evidence="5">
    <location>
        <begin position="184"/>
        <end position="198"/>
    </location>
</feature>
<dbReference type="EC" id="3.1.3.4" evidence="3"/>
<feature type="region of interest" description="Disordered" evidence="5">
    <location>
        <begin position="1250"/>
        <end position="1332"/>
    </location>
</feature>
<reference evidence="7" key="2">
    <citation type="submission" date="2013-10" db="EMBL/GenBank/DDBJ databases">
        <authorList>
            <person name="Aslett M."/>
        </authorList>
    </citation>
    <scope>NUCLEOTIDE SEQUENCE [LARGE SCALE GENOMIC DNA]</scope>
    <source>
        <strain evidence="7">Houghton</strain>
    </source>
</reference>
<dbReference type="Pfam" id="PF04571">
    <property type="entry name" value="Lipin_N"/>
    <property type="match status" value="1"/>
</dbReference>
<dbReference type="InterPro" id="IPR013209">
    <property type="entry name" value="LNS2"/>
</dbReference>
<dbReference type="Proteomes" id="UP000030750">
    <property type="component" value="Unassembled WGS sequence"/>
</dbReference>
<organism evidence="7 8">
    <name type="scientific">Eimeria brunetti</name>
    <dbReference type="NCBI Taxonomy" id="51314"/>
    <lineage>
        <taxon>Eukaryota</taxon>
        <taxon>Sar</taxon>
        <taxon>Alveolata</taxon>
        <taxon>Apicomplexa</taxon>
        <taxon>Conoidasida</taxon>
        <taxon>Coccidia</taxon>
        <taxon>Eucoccidiorida</taxon>
        <taxon>Eimeriorina</taxon>
        <taxon>Eimeriidae</taxon>
        <taxon>Eimeria</taxon>
    </lineage>
</organism>
<feature type="compositionally biased region" description="Polar residues" evidence="5">
    <location>
        <begin position="378"/>
        <end position="391"/>
    </location>
</feature>
<keyword evidence="4" id="KW-0378">Hydrolase</keyword>
<feature type="compositionally biased region" description="Low complexity" evidence="5">
    <location>
        <begin position="760"/>
        <end position="771"/>
    </location>
</feature>
<feature type="region of interest" description="Disordered" evidence="5">
    <location>
        <begin position="349"/>
        <end position="414"/>
    </location>
</feature>
<feature type="compositionally biased region" description="Polar residues" evidence="5">
    <location>
        <begin position="122"/>
        <end position="131"/>
    </location>
</feature>
<dbReference type="VEuPathDB" id="ToxoDB:EBH_0074900"/>
<dbReference type="EMBL" id="HG711993">
    <property type="protein sequence ID" value="CDJ50032.1"/>
    <property type="molecule type" value="Genomic_DNA"/>
</dbReference>
<comment type="cofactor">
    <cofactor evidence="1">
        <name>Mg(2+)</name>
        <dbReference type="ChEBI" id="CHEBI:18420"/>
    </cofactor>
</comment>
<feature type="region of interest" description="Disordered" evidence="5">
    <location>
        <begin position="94"/>
        <end position="138"/>
    </location>
</feature>
<evidence type="ECO:0000256" key="3">
    <source>
        <dbReference type="ARBA" id="ARBA00012638"/>
    </source>
</evidence>
<dbReference type="InterPro" id="IPR007651">
    <property type="entry name" value="Lipin_N"/>
</dbReference>